<protein>
    <recommendedName>
        <fullName evidence="3">beta-galactosidase</fullName>
        <ecNumber evidence="3">3.2.1.23</ecNumber>
    </recommendedName>
</protein>
<sequence>MTAQAAQQATDRLLYGCAYYHEYLPVDRLEHDVAMMKAAGINVVRIAESTWATEEPQPGEFDFHHVDAVLDAMEAAGISVIIGTPTYAVPSWLVELHPDVLATTAAGPNRYGPRQLMDITNGSYLFYAERIIRKLIEHVAGRKAVIGYQLDNETKYYDCTSGSMQKLFVKHLRRRFHDDLDELNRAYGLNYWSNRIEAWEDFPDVTDTINASLRGEFDAFRRATVSGFLSWQAGIIREYARDDQFITHNFDYEWRNFSYGMQPRVEQFEAAECMDIAGVDIYHPSGNHVLTGREIGFGGDIARSLKRANYLVLETEAQGNMGWLPFPGQLRLQAYSHFASGAGSVMYWHWDSLHNSFETYWKGVLSHDYGDNRVYQEVSGIGNELKRLGGQLAHLRKRNRVAMLVSNRSLTALTCHSITTGWPDPEGYDKTIGGDPAYNDVVRWMYDALFDLNVECDFLDADQLLDAEVLNSYQMIVTPALYCCSEANIALLRDWVAAGGHLLSTFKSFFCDENVQVWHDGQPHGLADVFGMDYDEFTTPGAGVALALRGALAAARVAGGELAAHNAAQNTAQNAEFAAQWFMELLRPRESAETLIGYDHPAWGSYAATVRSKFGEGSAQWIGTRLSDELTREVIAEAVKHAGLWDWAQDIACDADLRIRQGFDAEDRRLTYVLNYSAEAKTYVLPFDGEMIVTDAPGVVRAEENGDGVSDVDAAVGAGTIPAGESRTIAPWGVTVVRSAA</sequence>
<dbReference type="Gene3D" id="3.40.50.880">
    <property type="match status" value="1"/>
</dbReference>
<evidence type="ECO:0000256" key="2">
    <source>
        <dbReference type="ARBA" id="ARBA00005940"/>
    </source>
</evidence>
<evidence type="ECO:0000313" key="10">
    <source>
        <dbReference type="EMBL" id="RSX53527.1"/>
    </source>
</evidence>
<dbReference type="GO" id="GO:0004565">
    <property type="term" value="F:beta-galactosidase activity"/>
    <property type="evidence" value="ECO:0007669"/>
    <property type="project" value="UniProtKB-EC"/>
</dbReference>
<dbReference type="GO" id="GO:0046872">
    <property type="term" value="F:metal ion binding"/>
    <property type="evidence" value="ECO:0007669"/>
    <property type="project" value="UniProtKB-KW"/>
</dbReference>
<dbReference type="GO" id="GO:0009341">
    <property type="term" value="C:beta-galactosidase complex"/>
    <property type="evidence" value="ECO:0007669"/>
    <property type="project" value="InterPro"/>
</dbReference>
<feature type="domain" description="Beta-galactosidase trimerisation" evidence="9">
    <location>
        <begin position="423"/>
        <end position="644"/>
    </location>
</feature>
<keyword evidence="4" id="KW-0479">Metal-binding</keyword>
<evidence type="ECO:0000256" key="4">
    <source>
        <dbReference type="ARBA" id="ARBA00022723"/>
    </source>
</evidence>
<dbReference type="InterPro" id="IPR017853">
    <property type="entry name" value="GH"/>
</dbReference>
<dbReference type="SUPFAM" id="SSF51445">
    <property type="entry name" value="(Trans)glycosidases"/>
    <property type="match status" value="1"/>
</dbReference>
<dbReference type="Proteomes" id="UP000287533">
    <property type="component" value="Unassembled WGS sequence"/>
</dbReference>
<comment type="similarity">
    <text evidence="2">Belongs to the glycosyl hydrolase 42 family.</text>
</comment>
<dbReference type="InterPro" id="IPR013529">
    <property type="entry name" value="Glyco_hydro_42_N"/>
</dbReference>
<dbReference type="InterPro" id="IPR029062">
    <property type="entry name" value="Class_I_gatase-like"/>
</dbReference>
<dbReference type="SUPFAM" id="SSF52317">
    <property type="entry name" value="Class I glutamine amidotransferase-like"/>
    <property type="match status" value="1"/>
</dbReference>
<dbReference type="EC" id="3.2.1.23" evidence="3"/>
<dbReference type="Pfam" id="PF02449">
    <property type="entry name" value="Glyco_hydro_42"/>
    <property type="match status" value="1"/>
</dbReference>
<keyword evidence="5" id="KW-0378">Hydrolase</keyword>
<dbReference type="InterPro" id="IPR003476">
    <property type="entry name" value="Glyco_hydro_42"/>
</dbReference>
<dbReference type="OrthoDB" id="9800974at2"/>
<organism evidence="10 11">
    <name type="scientific">Bifidobacterium goeldii</name>
    <dbReference type="NCBI Taxonomy" id="2306975"/>
    <lineage>
        <taxon>Bacteria</taxon>
        <taxon>Bacillati</taxon>
        <taxon>Actinomycetota</taxon>
        <taxon>Actinomycetes</taxon>
        <taxon>Bifidobacteriales</taxon>
        <taxon>Bifidobacteriaceae</taxon>
        <taxon>Bifidobacterium</taxon>
    </lineage>
</organism>
<keyword evidence="6" id="KW-0862">Zinc</keyword>
<keyword evidence="11" id="KW-1185">Reference proteome</keyword>
<dbReference type="Pfam" id="PF08532">
    <property type="entry name" value="Glyco_hydro_42M"/>
    <property type="match status" value="1"/>
</dbReference>
<evidence type="ECO:0000256" key="3">
    <source>
        <dbReference type="ARBA" id="ARBA00012756"/>
    </source>
</evidence>
<evidence type="ECO:0000256" key="1">
    <source>
        <dbReference type="ARBA" id="ARBA00001412"/>
    </source>
</evidence>
<evidence type="ECO:0000259" key="8">
    <source>
        <dbReference type="Pfam" id="PF02449"/>
    </source>
</evidence>
<dbReference type="EMBL" id="QXGL01000002">
    <property type="protein sequence ID" value="RSX53527.1"/>
    <property type="molecule type" value="Genomic_DNA"/>
</dbReference>
<comment type="catalytic activity">
    <reaction evidence="1">
        <text>Hydrolysis of terminal non-reducing beta-D-galactose residues in beta-D-galactosides.</text>
        <dbReference type="EC" id="3.2.1.23"/>
    </reaction>
</comment>
<dbReference type="GO" id="GO:0005975">
    <property type="term" value="P:carbohydrate metabolic process"/>
    <property type="evidence" value="ECO:0007669"/>
    <property type="project" value="InterPro"/>
</dbReference>
<evidence type="ECO:0000256" key="5">
    <source>
        <dbReference type="ARBA" id="ARBA00022801"/>
    </source>
</evidence>
<dbReference type="AlphaFoldDB" id="A0A430FL22"/>
<name>A0A430FL22_9BIFI</name>
<dbReference type="CDD" id="cd03143">
    <property type="entry name" value="A4_beta-galactosidase_middle_domain"/>
    <property type="match status" value="1"/>
</dbReference>
<comment type="caution">
    <text evidence="10">The sequence shown here is derived from an EMBL/GenBank/DDBJ whole genome shotgun (WGS) entry which is preliminary data.</text>
</comment>
<dbReference type="PANTHER" id="PTHR36447:SF2">
    <property type="entry name" value="BETA-GALACTOSIDASE YESZ"/>
    <property type="match status" value="1"/>
</dbReference>
<dbReference type="Gene3D" id="3.20.20.80">
    <property type="entry name" value="Glycosidases"/>
    <property type="match status" value="1"/>
</dbReference>
<gene>
    <name evidence="10" type="ORF">D2E25_0850</name>
</gene>
<proteinExistence type="inferred from homology"/>
<feature type="domain" description="Glycoside hydrolase family 42 N-terminal" evidence="8">
    <location>
        <begin position="19"/>
        <end position="388"/>
    </location>
</feature>
<dbReference type="RefSeq" id="WP_125980147.1">
    <property type="nucleotide sequence ID" value="NZ_QXGL01000002.1"/>
</dbReference>
<evidence type="ECO:0000256" key="7">
    <source>
        <dbReference type="ARBA" id="ARBA00023295"/>
    </source>
</evidence>
<dbReference type="PANTHER" id="PTHR36447">
    <property type="entry name" value="BETA-GALACTOSIDASE GANA"/>
    <property type="match status" value="1"/>
</dbReference>
<evidence type="ECO:0000256" key="6">
    <source>
        <dbReference type="ARBA" id="ARBA00022833"/>
    </source>
</evidence>
<evidence type="ECO:0000259" key="9">
    <source>
        <dbReference type="Pfam" id="PF08532"/>
    </source>
</evidence>
<dbReference type="InterPro" id="IPR013738">
    <property type="entry name" value="Beta_galactosidase_Trimer"/>
</dbReference>
<accession>A0A430FL22</accession>
<reference evidence="10 11" key="1">
    <citation type="submission" date="2018-09" db="EMBL/GenBank/DDBJ databases">
        <title>Characterization of the phylogenetic diversity of five novel species belonging to the genus Bifidobacterium.</title>
        <authorList>
            <person name="Lugli G.A."/>
            <person name="Duranti S."/>
            <person name="Milani C."/>
        </authorList>
    </citation>
    <scope>NUCLEOTIDE SEQUENCE [LARGE SCALE GENOMIC DNA]</scope>
    <source>
        <strain evidence="10 11">2034B</strain>
    </source>
</reference>
<evidence type="ECO:0000313" key="11">
    <source>
        <dbReference type="Proteomes" id="UP000287533"/>
    </source>
</evidence>
<keyword evidence="7" id="KW-0326">Glycosidase</keyword>